<sequence>MLTPTLAARWHALTAPLLPDTTRREAELQRLADAYDAPERHYHTLGHIENLLNRVEAHPLQDGVVVELAVWYHDAVYDALRADNEAKSAEWALAFLQETSLEPTRRERVADLIRRTQDHTQPQPPADSDLLLFLDADLSILGASEAAYWDYARQIRREYQLVPEELYRPGRSKVLAKLLAAPVLFHTPALRGELDAPARRNLQAELNAWGQDGLPE</sequence>
<proteinExistence type="predicted"/>
<dbReference type="PANTHER" id="PTHR21174:SF0">
    <property type="entry name" value="HD PHOSPHOHYDROLASE FAMILY PROTEIN-RELATED"/>
    <property type="match status" value="1"/>
</dbReference>
<reference evidence="1 2" key="1">
    <citation type="submission" date="2019-07" db="EMBL/GenBank/DDBJ databases">
        <title>Hymenobacter sp. straun FUR1 Genome sequencing and assembly.</title>
        <authorList>
            <person name="Chhetri G."/>
        </authorList>
    </citation>
    <scope>NUCLEOTIDE SEQUENCE [LARGE SCALE GENOMIC DNA]</scope>
    <source>
        <strain evidence="1 2">Fur1</strain>
    </source>
</reference>
<dbReference type="InterPro" id="IPR009218">
    <property type="entry name" value="HD_phosphohydro"/>
</dbReference>
<dbReference type="EMBL" id="VMRJ01000004">
    <property type="protein sequence ID" value="TVT39234.1"/>
    <property type="molecule type" value="Genomic_DNA"/>
</dbReference>
<dbReference type="SUPFAM" id="SSF109604">
    <property type="entry name" value="HD-domain/PDEase-like"/>
    <property type="match status" value="1"/>
</dbReference>
<evidence type="ECO:0008006" key="3">
    <source>
        <dbReference type="Google" id="ProtNLM"/>
    </source>
</evidence>
<dbReference type="AlphaFoldDB" id="A0A558BRU5"/>
<evidence type="ECO:0000313" key="2">
    <source>
        <dbReference type="Proteomes" id="UP000317624"/>
    </source>
</evidence>
<dbReference type="RefSeq" id="WP_144849894.1">
    <property type="nucleotide sequence ID" value="NZ_VMRJ01000004.1"/>
</dbReference>
<evidence type="ECO:0000313" key="1">
    <source>
        <dbReference type="EMBL" id="TVT39234.1"/>
    </source>
</evidence>
<organism evidence="1 2">
    <name type="scientific">Hymenobacter setariae</name>
    <dbReference type="NCBI Taxonomy" id="2594794"/>
    <lineage>
        <taxon>Bacteria</taxon>
        <taxon>Pseudomonadati</taxon>
        <taxon>Bacteroidota</taxon>
        <taxon>Cytophagia</taxon>
        <taxon>Cytophagales</taxon>
        <taxon>Hymenobacteraceae</taxon>
        <taxon>Hymenobacter</taxon>
    </lineage>
</organism>
<dbReference type="PANTHER" id="PTHR21174">
    <property type="match status" value="1"/>
</dbReference>
<dbReference type="PIRSF" id="PIRSF035170">
    <property type="entry name" value="HD_phosphohydro"/>
    <property type="match status" value="1"/>
</dbReference>
<dbReference type="Gene3D" id="1.10.3210.10">
    <property type="entry name" value="Hypothetical protein af1432"/>
    <property type="match status" value="1"/>
</dbReference>
<keyword evidence="2" id="KW-1185">Reference proteome</keyword>
<accession>A0A558BRU5</accession>
<comment type="caution">
    <text evidence="1">The sequence shown here is derived from an EMBL/GenBank/DDBJ whole genome shotgun (WGS) entry which is preliminary data.</text>
</comment>
<name>A0A558BRU5_9BACT</name>
<protein>
    <recommendedName>
        <fullName evidence="3">N-methyl-D-aspartate receptor NMDAR2C subunit</fullName>
    </recommendedName>
</protein>
<dbReference type="Proteomes" id="UP000317624">
    <property type="component" value="Unassembled WGS sequence"/>
</dbReference>
<gene>
    <name evidence="1" type="ORF">FNT36_16385</name>
</gene>
<dbReference type="OrthoDB" id="9808993at2"/>